<keyword evidence="2" id="KW-1185">Reference proteome</keyword>
<sequence length="179" mass="19859">MLISLLGLIAASSTIAQEPGSPPQDGWEIGAVSFELTINGKRGKSEPIPTVFTVREDVPGVLFMCDQSSYRVRIAEKPMPMHNVVHGTQKRNVPNVRFFLFLDDEKVLTGRADRWTQLDAIAPVGREPAANLFNAIITGQKAEYALRREKNRQLLHLPPVDENFRAFADACKALQSSSE</sequence>
<evidence type="ECO:0000313" key="1">
    <source>
        <dbReference type="EMBL" id="RFB04827.1"/>
    </source>
</evidence>
<reference evidence="1 2" key="1">
    <citation type="submission" date="2018-08" db="EMBL/GenBank/DDBJ databases">
        <title>Parvularcula sp. SM1705, isolated from surface water of the South Sea China.</title>
        <authorList>
            <person name="Sun L."/>
        </authorList>
    </citation>
    <scope>NUCLEOTIDE SEQUENCE [LARGE SCALE GENOMIC DNA]</scope>
    <source>
        <strain evidence="1 2">SM1705</strain>
    </source>
</reference>
<gene>
    <name evidence="1" type="ORF">DX908_05755</name>
</gene>
<name>A0A371RH97_9PROT</name>
<dbReference type="AlphaFoldDB" id="A0A371RH97"/>
<dbReference type="InParanoid" id="A0A371RH97"/>
<evidence type="ECO:0000313" key="2">
    <source>
        <dbReference type="Proteomes" id="UP000264589"/>
    </source>
</evidence>
<dbReference type="EMBL" id="QUQO01000001">
    <property type="protein sequence ID" value="RFB04827.1"/>
    <property type="molecule type" value="Genomic_DNA"/>
</dbReference>
<accession>A0A371RH97</accession>
<proteinExistence type="predicted"/>
<comment type="caution">
    <text evidence="1">The sequence shown here is derived from an EMBL/GenBank/DDBJ whole genome shotgun (WGS) entry which is preliminary data.</text>
</comment>
<dbReference type="RefSeq" id="WP_116391460.1">
    <property type="nucleotide sequence ID" value="NZ_QUQO01000001.1"/>
</dbReference>
<protein>
    <submittedName>
        <fullName evidence="1">Uncharacterized protein</fullName>
    </submittedName>
</protein>
<organism evidence="1 2">
    <name type="scientific">Parvularcula marina</name>
    <dbReference type="NCBI Taxonomy" id="2292771"/>
    <lineage>
        <taxon>Bacteria</taxon>
        <taxon>Pseudomonadati</taxon>
        <taxon>Pseudomonadota</taxon>
        <taxon>Alphaproteobacteria</taxon>
        <taxon>Parvularculales</taxon>
        <taxon>Parvularculaceae</taxon>
        <taxon>Parvularcula</taxon>
    </lineage>
</organism>
<dbReference type="Proteomes" id="UP000264589">
    <property type="component" value="Unassembled WGS sequence"/>
</dbReference>